<evidence type="ECO:0000313" key="1">
    <source>
        <dbReference type="EMBL" id="GBM30788.1"/>
    </source>
</evidence>
<accession>A0A4Y2ERK0</accession>
<keyword evidence="2" id="KW-1185">Reference proteome</keyword>
<gene>
    <name evidence="1" type="ORF">AVEN_153343_1</name>
</gene>
<dbReference type="OrthoDB" id="6375801at2759"/>
<dbReference type="AlphaFoldDB" id="A0A4Y2ERK0"/>
<name>A0A4Y2ERK0_ARAVE</name>
<proteinExistence type="predicted"/>
<sequence length="125" mass="13723">MYSSETDFSRACGTSISTRNIAHKVMGQVISIRIKKIFYLLGTFIAKETGAPRCVWHFSETSRRKGTPDGVGGNLKRTADNITAQGHDITGQDEFVSLLKSSCPDIKVIGINKDADAEMKKIDDL</sequence>
<organism evidence="1 2">
    <name type="scientific">Araneus ventricosus</name>
    <name type="common">Orbweaver spider</name>
    <name type="synonym">Epeira ventricosa</name>
    <dbReference type="NCBI Taxonomy" id="182803"/>
    <lineage>
        <taxon>Eukaryota</taxon>
        <taxon>Metazoa</taxon>
        <taxon>Ecdysozoa</taxon>
        <taxon>Arthropoda</taxon>
        <taxon>Chelicerata</taxon>
        <taxon>Arachnida</taxon>
        <taxon>Araneae</taxon>
        <taxon>Araneomorphae</taxon>
        <taxon>Entelegynae</taxon>
        <taxon>Araneoidea</taxon>
        <taxon>Araneidae</taxon>
        <taxon>Araneus</taxon>
    </lineage>
</organism>
<evidence type="ECO:0000313" key="2">
    <source>
        <dbReference type="Proteomes" id="UP000499080"/>
    </source>
</evidence>
<comment type="caution">
    <text evidence="1">The sequence shown here is derived from an EMBL/GenBank/DDBJ whole genome shotgun (WGS) entry which is preliminary data.</text>
</comment>
<reference evidence="1 2" key="1">
    <citation type="journal article" date="2019" name="Sci. Rep.">
        <title>Orb-weaving spider Araneus ventricosus genome elucidates the spidroin gene catalogue.</title>
        <authorList>
            <person name="Kono N."/>
            <person name="Nakamura H."/>
            <person name="Ohtoshi R."/>
            <person name="Moran D.A.P."/>
            <person name="Shinohara A."/>
            <person name="Yoshida Y."/>
            <person name="Fujiwara M."/>
            <person name="Mori M."/>
            <person name="Tomita M."/>
            <person name="Arakawa K."/>
        </authorList>
    </citation>
    <scope>NUCLEOTIDE SEQUENCE [LARGE SCALE GENOMIC DNA]</scope>
</reference>
<dbReference type="Proteomes" id="UP000499080">
    <property type="component" value="Unassembled WGS sequence"/>
</dbReference>
<protein>
    <submittedName>
        <fullName evidence="1">Uncharacterized protein</fullName>
    </submittedName>
</protein>
<dbReference type="EMBL" id="BGPR01171008">
    <property type="protein sequence ID" value="GBM30788.1"/>
    <property type="molecule type" value="Genomic_DNA"/>
</dbReference>